<sequence length="310" mass="33437">MPESSSSPAVRCASGTQYRLERGHAVAVVTELAAALRSYSVDGVLLTETFGDHQIPPGASGITLAPWANRVEDGKWTLNGATQQLDITEVSRNNASHGLLRNAAYSSVEQSGERVVLEATVFPQHGYPFLVRHRVAYELEESGALRVTQTLLNDDDAAAPVVLGAHPYLRLGELSAEDLTLTVRADRWLETDERLIPRAERPVSGGTDLRAGVVLAELDTDTAYTGLERDEQGRARTTLSGADGRSVTLWQDDRCGYVHIYATGGFDGRAKALAVEPMTGPANAFNSGDGLQWVQPGAEFSMSWGIEASW</sequence>
<dbReference type="InterPro" id="IPR014718">
    <property type="entry name" value="GH-type_carb-bd"/>
</dbReference>
<dbReference type="GO" id="GO:0033499">
    <property type="term" value="P:galactose catabolic process via UDP-galactose, Leloir pathway"/>
    <property type="evidence" value="ECO:0007669"/>
    <property type="project" value="TreeGrafter"/>
</dbReference>
<protein>
    <submittedName>
        <fullName evidence="1">Aldose 1-epimerase</fullName>
    </submittedName>
</protein>
<dbReference type="GO" id="GO:0004034">
    <property type="term" value="F:aldose 1-epimerase activity"/>
    <property type="evidence" value="ECO:0007669"/>
    <property type="project" value="TreeGrafter"/>
</dbReference>
<dbReference type="PANTHER" id="PTHR10091:SF0">
    <property type="entry name" value="GALACTOSE MUTAROTASE"/>
    <property type="match status" value="1"/>
</dbReference>
<accession>A0A1H4SP21</accession>
<dbReference type="CDD" id="cd09022">
    <property type="entry name" value="Aldose_epim_Ec_YihR"/>
    <property type="match status" value="1"/>
</dbReference>
<dbReference type="InterPro" id="IPR037480">
    <property type="entry name" value="YihR-like"/>
</dbReference>
<dbReference type="AlphaFoldDB" id="A0A1H4SP21"/>
<gene>
    <name evidence="1" type="ORF">SAMN04489745_2920</name>
</gene>
<dbReference type="Proteomes" id="UP000182652">
    <property type="component" value="Unassembled WGS sequence"/>
</dbReference>
<reference evidence="1 2" key="1">
    <citation type="submission" date="2016-10" db="EMBL/GenBank/DDBJ databases">
        <authorList>
            <person name="de Groot N.N."/>
        </authorList>
    </citation>
    <scope>NUCLEOTIDE SEQUENCE [LARGE SCALE GENOMIC DNA]</scope>
    <source>
        <strain evidence="1 2">DSM 10495</strain>
    </source>
</reference>
<dbReference type="SUPFAM" id="SSF74650">
    <property type="entry name" value="Galactose mutarotase-like"/>
    <property type="match status" value="1"/>
</dbReference>
<organism evidence="1 2">
    <name type="scientific">Arthrobacter woluwensis</name>
    <dbReference type="NCBI Taxonomy" id="156980"/>
    <lineage>
        <taxon>Bacteria</taxon>
        <taxon>Bacillati</taxon>
        <taxon>Actinomycetota</taxon>
        <taxon>Actinomycetes</taxon>
        <taxon>Micrococcales</taxon>
        <taxon>Micrococcaceae</taxon>
        <taxon>Arthrobacter</taxon>
    </lineage>
</organism>
<keyword evidence="2" id="KW-1185">Reference proteome</keyword>
<dbReference type="InterPro" id="IPR011013">
    <property type="entry name" value="Gal_mutarotase_sf_dom"/>
</dbReference>
<name>A0A1H4SP21_9MICC</name>
<dbReference type="Pfam" id="PF01263">
    <property type="entry name" value="Aldose_epim"/>
    <property type="match status" value="1"/>
</dbReference>
<dbReference type="PANTHER" id="PTHR10091">
    <property type="entry name" value="ALDOSE-1-EPIMERASE"/>
    <property type="match status" value="1"/>
</dbReference>
<dbReference type="RefSeq" id="WP_066214521.1">
    <property type="nucleotide sequence ID" value="NZ_FNSN01000003.1"/>
</dbReference>
<dbReference type="GO" id="GO:0030246">
    <property type="term" value="F:carbohydrate binding"/>
    <property type="evidence" value="ECO:0007669"/>
    <property type="project" value="InterPro"/>
</dbReference>
<dbReference type="GO" id="GO:0006006">
    <property type="term" value="P:glucose metabolic process"/>
    <property type="evidence" value="ECO:0007669"/>
    <property type="project" value="TreeGrafter"/>
</dbReference>
<dbReference type="STRING" id="156980.SAMN04489745_2920"/>
<evidence type="ECO:0000313" key="2">
    <source>
        <dbReference type="Proteomes" id="UP000182652"/>
    </source>
</evidence>
<evidence type="ECO:0000313" key="1">
    <source>
        <dbReference type="EMBL" id="SEC45800.1"/>
    </source>
</evidence>
<dbReference type="Gene3D" id="2.70.98.10">
    <property type="match status" value="1"/>
</dbReference>
<dbReference type="EMBL" id="FNSN01000003">
    <property type="protein sequence ID" value="SEC45800.1"/>
    <property type="molecule type" value="Genomic_DNA"/>
</dbReference>
<dbReference type="InterPro" id="IPR008183">
    <property type="entry name" value="Aldose_1/G6P_1-epimerase"/>
</dbReference>
<proteinExistence type="predicted"/>